<evidence type="ECO:0000256" key="3">
    <source>
        <dbReference type="SAM" id="MobiDB-lite"/>
    </source>
</evidence>
<comment type="caution">
    <text evidence="5">The sequence shown here is derived from an EMBL/GenBank/DDBJ whole genome shotgun (WGS) entry which is preliminary data.</text>
</comment>
<comment type="subcellular location">
    <subcellularLocation>
        <location evidence="1">Nucleus</location>
    </subcellularLocation>
</comment>
<dbReference type="PANTHER" id="PTHR15835:SF6">
    <property type="entry name" value="ZINC FINGER C3HC-TYPE PROTEIN 1"/>
    <property type="match status" value="1"/>
</dbReference>
<evidence type="ECO:0000313" key="6">
    <source>
        <dbReference type="Proteomes" id="UP001415857"/>
    </source>
</evidence>
<feature type="domain" description="C3HC-type" evidence="4">
    <location>
        <begin position="66"/>
        <end position="191"/>
    </location>
</feature>
<keyword evidence="6" id="KW-1185">Reference proteome</keyword>
<sequence length="805" mass="87127">MSDDTEKRFHSIMDKLFYAPKPKPNPSSSSGVQSARGKKRPNPTSALSVVESKSRGEIVEAPMCRPWDRGDLMRRLATFKSMTWFGKPKVVSAVNCATRGWVNIDMDIIACEACGARLLFSTPSSWTQQQVEKAARVFSLKLDNGHKLLCPWIDNACAEKLAQFPPMTAPVLVDGYRKRCSALSKLLALPVISSSAIDHMRSPQLEHFLKQSSMQECGNWSTDTSQTKSFSNDCESVSSNLYYQAQKLISLCGWEPRSLPYLVDRKDPSTQSAKDASRSDLSHVVAIGHNPNICFYSAGTNEIVEPNEDPTASGGLQSDPNSVVLDCSLCGASVGLWAFSIVPPPVELFRLVGYSEVNGEKDSEGVEGLGTHDSGNEHHVDGGQGVVNTTLIGATSSKDRLLNLNLTIAGGPPPTTQNFRATISLPIIGQNLRARFSSDSDFGDRIINQETIRSDSCNKNLFQEGKDHIENTPTGQVVQPEDIGLLKGKRHDDGHCSSTSDDQLTSLNNNSISKGDTARNDYNDQLSLEGTNVTGQGLNFPETGRPYVVMESTTESMQNVAQGSDQNNKLSENEENVGTVTPAVRDFGGSLVGDSSITTLGASAAIRNGEISENDSLGMVADDFCILQQLLGTDIVCSREISAASHQEPSFVASCTEAGVNVDNASKIDLREGNNCSDIRNTSGAQNTSQEGNGVKDRVHIPVNNEVASGIGKDLKQLPLDKAMEFDPIRQHRHFCPWITSTGTASPGWQQTLSALQRQKEFSYPSPTESPSSAAVIEVDDPIASVRRLFMSPSAKRMKSTHGSS</sequence>
<gene>
    <name evidence="5" type="ORF">L1049_016168</name>
</gene>
<dbReference type="GO" id="GO:0005634">
    <property type="term" value="C:nucleus"/>
    <property type="evidence" value="ECO:0007669"/>
    <property type="project" value="UniProtKB-SubCell"/>
</dbReference>
<evidence type="ECO:0000259" key="4">
    <source>
        <dbReference type="Pfam" id="PF07967"/>
    </source>
</evidence>
<dbReference type="PANTHER" id="PTHR15835">
    <property type="entry name" value="NUCLEAR-INTERACTING PARTNER OF ALK"/>
    <property type="match status" value="1"/>
</dbReference>
<dbReference type="InterPro" id="IPR012935">
    <property type="entry name" value="NuBaID_N"/>
</dbReference>
<proteinExistence type="predicted"/>
<keyword evidence="2" id="KW-0539">Nucleus</keyword>
<dbReference type="GO" id="GO:0008270">
    <property type="term" value="F:zinc ion binding"/>
    <property type="evidence" value="ECO:0007669"/>
    <property type="project" value="InterPro"/>
</dbReference>
<organism evidence="5 6">
    <name type="scientific">Liquidambar formosana</name>
    <name type="common">Formosan gum</name>
    <dbReference type="NCBI Taxonomy" id="63359"/>
    <lineage>
        <taxon>Eukaryota</taxon>
        <taxon>Viridiplantae</taxon>
        <taxon>Streptophyta</taxon>
        <taxon>Embryophyta</taxon>
        <taxon>Tracheophyta</taxon>
        <taxon>Spermatophyta</taxon>
        <taxon>Magnoliopsida</taxon>
        <taxon>eudicotyledons</taxon>
        <taxon>Gunneridae</taxon>
        <taxon>Pentapetalae</taxon>
        <taxon>Saxifragales</taxon>
        <taxon>Altingiaceae</taxon>
        <taxon>Liquidambar</taxon>
    </lineage>
</organism>
<feature type="region of interest" description="Disordered" evidence="3">
    <location>
        <begin position="487"/>
        <end position="542"/>
    </location>
</feature>
<evidence type="ECO:0000256" key="2">
    <source>
        <dbReference type="ARBA" id="ARBA00023242"/>
    </source>
</evidence>
<name>A0AAP0S0U1_LIQFO</name>
<reference evidence="5 6" key="1">
    <citation type="journal article" date="2024" name="Plant J.">
        <title>Genome sequences and population genomics reveal climatic adaptation and genomic divergence between two closely related sweetgum species.</title>
        <authorList>
            <person name="Xu W.Q."/>
            <person name="Ren C.Q."/>
            <person name="Zhang X.Y."/>
            <person name="Comes H.P."/>
            <person name="Liu X.H."/>
            <person name="Li Y.G."/>
            <person name="Kettle C.J."/>
            <person name="Jalonen R."/>
            <person name="Gaisberger H."/>
            <person name="Ma Y.Z."/>
            <person name="Qiu Y.X."/>
        </authorList>
    </citation>
    <scope>NUCLEOTIDE SEQUENCE [LARGE SCALE GENOMIC DNA]</scope>
    <source>
        <strain evidence="5">Hangzhou</strain>
    </source>
</reference>
<dbReference type="EMBL" id="JBBPBK010000003">
    <property type="protein sequence ID" value="KAK9287728.1"/>
    <property type="molecule type" value="Genomic_DNA"/>
</dbReference>
<evidence type="ECO:0000256" key="1">
    <source>
        <dbReference type="ARBA" id="ARBA00004123"/>
    </source>
</evidence>
<feature type="compositionally biased region" description="Polar residues" evidence="3">
    <location>
        <begin position="496"/>
        <end position="514"/>
    </location>
</feature>
<evidence type="ECO:0000313" key="5">
    <source>
        <dbReference type="EMBL" id="KAK9287728.1"/>
    </source>
</evidence>
<dbReference type="Proteomes" id="UP001415857">
    <property type="component" value="Unassembled WGS sequence"/>
</dbReference>
<dbReference type="AlphaFoldDB" id="A0AAP0S0U1"/>
<dbReference type="Pfam" id="PF07967">
    <property type="entry name" value="zf-C3HC"/>
    <property type="match status" value="1"/>
</dbReference>
<protein>
    <recommendedName>
        <fullName evidence="4">C3HC-type domain-containing protein</fullName>
    </recommendedName>
</protein>
<accession>A0AAP0S0U1</accession>
<feature type="compositionally biased region" description="Polar residues" evidence="3">
    <location>
        <begin position="523"/>
        <end position="537"/>
    </location>
</feature>
<feature type="region of interest" description="Disordered" evidence="3">
    <location>
        <begin position="15"/>
        <end position="53"/>
    </location>
</feature>